<evidence type="ECO:0000313" key="2">
    <source>
        <dbReference type="Proteomes" id="UP000265520"/>
    </source>
</evidence>
<protein>
    <submittedName>
        <fullName evidence="1">Uncharacterized protein</fullName>
    </submittedName>
</protein>
<organism evidence="1 2">
    <name type="scientific">Trifolium medium</name>
    <dbReference type="NCBI Taxonomy" id="97028"/>
    <lineage>
        <taxon>Eukaryota</taxon>
        <taxon>Viridiplantae</taxon>
        <taxon>Streptophyta</taxon>
        <taxon>Embryophyta</taxon>
        <taxon>Tracheophyta</taxon>
        <taxon>Spermatophyta</taxon>
        <taxon>Magnoliopsida</taxon>
        <taxon>eudicotyledons</taxon>
        <taxon>Gunneridae</taxon>
        <taxon>Pentapetalae</taxon>
        <taxon>rosids</taxon>
        <taxon>fabids</taxon>
        <taxon>Fabales</taxon>
        <taxon>Fabaceae</taxon>
        <taxon>Papilionoideae</taxon>
        <taxon>50 kb inversion clade</taxon>
        <taxon>NPAAA clade</taxon>
        <taxon>Hologalegina</taxon>
        <taxon>IRL clade</taxon>
        <taxon>Trifolieae</taxon>
        <taxon>Trifolium</taxon>
    </lineage>
</organism>
<dbReference type="Proteomes" id="UP000265520">
    <property type="component" value="Unassembled WGS sequence"/>
</dbReference>
<accession>A0A392MDE9</accession>
<comment type="caution">
    <text evidence="1">The sequence shown here is derived from an EMBL/GenBank/DDBJ whole genome shotgun (WGS) entry which is preliminary data.</text>
</comment>
<dbReference type="EMBL" id="LXQA010008727">
    <property type="protein sequence ID" value="MCH85547.1"/>
    <property type="molecule type" value="Genomic_DNA"/>
</dbReference>
<sequence length="179" mass="20298">VVEQIRCMGIHLFMVEDVDLTQRKLGGGSSFLLQWVCRIVVMCNERCKGEMKRGEIELRVIERKIGCAIDHGIIVRNILINSKICSCTVKDLVRTGHQIDLSLSYTTYMAANNKRKISVHLPTTKYQFTNSTFEVGSSSHMPVPKQARLHHPPRIENDYFSGLICSENDEDFDIPDNSG</sequence>
<name>A0A392MDE9_9FABA</name>
<proteinExistence type="predicted"/>
<reference evidence="1 2" key="1">
    <citation type="journal article" date="2018" name="Front. Plant Sci.">
        <title>Red Clover (Trifolium pratense) and Zigzag Clover (T. medium) - A Picture of Genomic Similarities and Differences.</title>
        <authorList>
            <person name="Dluhosova J."/>
            <person name="Istvanek J."/>
            <person name="Nedelnik J."/>
            <person name="Repkova J."/>
        </authorList>
    </citation>
    <scope>NUCLEOTIDE SEQUENCE [LARGE SCALE GENOMIC DNA]</scope>
    <source>
        <strain evidence="2">cv. 10/8</strain>
        <tissue evidence="1">Leaf</tissue>
    </source>
</reference>
<keyword evidence="2" id="KW-1185">Reference proteome</keyword>
<dbReference type="AlphaFoldDB" id="A0A392MDE9"/>
<evidence type="ECO:0000313" key="1">
    <source>
        <dbReference type="EMBL" id="MCH85547.1"/>
    </source>
</evidence>
<feature type="non-terminal residue" evidence="1">
    <location>
        <position position="1"/>
    </location>
</feature>
<gene>
    <name evidence="1" type="ORF">A2U01_0006394</name>
</gene>